<feature type="transmembrane region" description="Helical" evidence="11">
    <location>
        <begin position="386"/>
        <end position="407"/>
    </location>
</feature>
<keyword evidence="6" id="KW-0915">Sodium</keyword>
<proteinExistence type="predicted"/>
<feature type="region of interest" description="Disordered" evidence="10">
    <location>
        <begin position="416"/>
        <end position="446"/>
    </location>
</feature>
<feature type="transmembrane region" description="Helical" evidence="11">
    <location>
        <begin position="105"/>
        <end position="125"/>
    </location>
</feature>
<evidence type="ECO:0000313" key="13">
    <source>
        <dbReference type="EMBL" id="MBL6082057.1"/>
    </source>
</evidence>
<gene>
    <name evidence="13" type="ORF">JMJ56_29195</name>
</gene>
<accession>A0ABS1UEB8</accession>
<dbReference type="RefSeq" id="WP_202835270.1">
    <property type="nucleotide sequence ID" value="NZ_JAETWB010000046.1"/>
</dbReference>
<feature type="compositionally biased region" description="Basic and acidic residues" evidence="10">
    <location>
        <begin position="422"/>
        <end position="446"/>
    </location>
</feature>
<keyword evidence="4 11" id="KW-0812">Transmembrane</keyword>
<feature type="transmembrane region" description="Helical" evidence="11">
    <location>
        <begin position="30"/>
        <end position="48"/>
    </location>
</feature>
<name>A0ABS1UEB8_9PROT</name>
<keyword evidence="8 11" id="KW-0472">Membrane</keyword>
<feature type="transmembrane region" description="Helical" evidence="11">
    <location>
        <begin position="349"/>
        <end position="374"/>
    </location>
</feature>
<feature type="transmembrane region" description="Helical" evidence="11">
    <location>
        <begin position="273"/>
        <end position="293"/>
    </location>
</feature>
<dbReference type="PANTHER" id="PTHR10110">
    <property type="entry name" value="SODIUM/HYDROGEN EXCHANGER"/>
    <property type="match status" value="1"/>
</dbReference>
<feature type="transmembrane region" description="Helical" evidence="11">
    <location>
        <begin position="152"/>
        <end position="172"/>
    </location>
</feature>
<evidence type="ECO:0000256" key="9">
    <source>
        <dbReference type="ARBA" id="ARBA00023201"/>
    </source>
</evidence>
<evidence type="ECO:0000256" key="11">
    <source>
        <dbReference type="SAM" id="Phobius"/>
    </source>
</evidence>
<evidence type="ECO:0000256" key="3">
    <source>
        <dbReference type="ARBA" id="ARBA00022475"/>
    </source>
</evidence>
<feature type="transmembrane region" description="Helical" evidence="11">
    <location>
        <begin position="235"/>
        <end position="253"/>
    </location>
</feature>
<feature type="transmembrane region" description="Helical" evidence="11">
    <location>
        <begin position="79"/>
        <end position="99"/>
    </location>
</feature>
<dbReference type="Proteomes" id="UP000660885">
    <property type="component" value="Unassembled WGS sequence"/>
</dbReference>
<keyword evidence="9" id="KW-0739">Sodium transport</keyword>
<evidence type="ECO:0000256" key="5">
    <source>
        <dbReference type="ARBA" id="ARBA00022989"/>
    </source>
</evidence>
<comment type="subcellular location">
    <subcellularLocation>
        <location evidence="1">Cell membrane</location>
        <topology evidence="1">Multi-pass membrane protein</topology>
    </subcellularLocation>
</comment>
<dbReference type="EMBL" id="JAETWB010000046">
    <property type="protein sequence ID" value="MBL6082057.1"/>
    <property type="molecule type" value="Genomic_DNA"/>
</dbReference>
<reference evidence="13 14" key="1">
    <citation type="submission" date="2021-01" db="EMBL/GenBank/DDBJ databases">
        <title>Belnapia mucosa sp. nov. and Belnapia arida sp. nov., isolated from the Tabernas Desert (Almeria, Spain).</title>
        <authorList>
            <person name="Molina-Menor E."/>
            <person name="Vidal-Verdu A."/>
            <person name="Calonge A."/>
            <person name="Satari L."/>
            <person name="Pereto J."/>
            <person name="Porcar M."/>
        </authorList>
    </citation>
    <scope>NUCLEOTIDE SEQUENCE [LARGE SCALE GENOMIC DNA]</scope>
    <source>
        <strain evidence="13 14">T18</strain>
    </source>
</reference>
<keyword evidence="3" id="KW-1003">Cell membrane</keyword>
<comment type="caution">
    <text evidence="13">The sequence shown here is derived from an EMBL/GenBank/DDBJ whole genome shotgun (WGS) entry which is preliminary data.</text>
</comment>
<evidence type="ECO:0000256" key="8">
    <source>
        <dbReference type="ARBA" id="ARBA00023136"/>
    </source>
</evidence>
<dbReference type="InterPro" id="IPR018422">
    <property type="entry name" value="Cation/H_exchanger_CPA1"/>
</dbReference>
<evidence type="ECO:0000256" key="6">
    <source>
        <dbReference type="ARBA" id="ARBA00023053"/>
    </source>
</evidence>
<keyword evidence="2" id="KW-0813">Transport</keyword>
<organism evidence="13 14">
    <name type="scientific">Belnapia arida</name>
    <dbReference type="NCBI Taxonomy" id="2804533"/>
    <lineage>
        <taxon>Bacteria</taxon>
        <taxon>Pseudomonadati</taxon>
        <taxon>Pseudomonadota</taxon>
        <taxon>Alphaproteobacteria</taxon>
        <taxon>Acetobacterales</taxon>
        <taxon>Roseomonadaceae</taxon>
        <taxon>Belnapia</taxon>
    </lineage>
</organism>
<feature type="transmembrane region" description="Helical" evidence="11">
    <location>
        <begin position="184"/>
        <end position="205"/>
    </location>
</feature>
<feature type="region of interest" description="Disordered" evidence="10">
    <location>
        <begin position="477"/>
        <end position="498"/>
    </location>
</feature>
<sequence>MGAVEFIALLLAGVGPVLALARWSGFPPTIALFGIGLVVGLLPGPAPVTMDPDLAIGLLLPPIIYAGTVRTTPHLLRHALLPGVVVGAMVALATMLAVATATRWVLLPGLSWTAAVLLGVAAALFDTRLFQEAGGHPHVPRKLADTLKAREMASRIVALTALALALGTLRTGETPALGEAAMTMSWQLLGGALAGAAIGRAVLWLRDRAGPAPTEIAISLATPYLGALAARSLGLSLAVVVITAALVVSAARVDRETGEARSSAEARISAMAFWEEASLLVSSVLFFLAGLALPGALAGLGGWPFWRVVTTAVGILAMVLGLQWIGSLVSTRLPPLREVLAGEGTAGQVVAAGVMAWASTRSVLGLIVVLSVPASWPDGQPFAERGLLLVVAAGVILGSVLLQGLTLRRAVHGAELGGGGQAKHEEERARQAAADARRQVGREAAHPESFAAERRALVGLRENDEIGDEALRHLLRETDLRKRAGEGDASPGAPPPNP</sequence>
<feature type="transmembrane region" description="Helical" evidence="11">
    <location>
        <begin position="6"/>
        <end position="23"/>
    </location>
</feature>
<keyword evidence="14" id="KW-1185">Reference proteome</keyword>
<protein>
    <submittedName>
        <fullName evidence="13">Cation:proton antiporter</fullName>
    </submittedName>
</protein>
<keyword evidence="5 11" id="KW-1133">Transmembrane helix</keyword>
<feature type="compositionally biased region" description="Basic and acidic residues" evidence="10">
    <location>
        <begin position="477"/>
        <end position="486"/>
    </location>
</feature>
<dbReference type="InterPro" id="IPR006153">
    <property type="entry name" value="Cation/H_exchanger_TM"/>
</dbReference>
<evidence type="ECO:0000259" key="12">
    <source>
        <dbReference type="Pfam" id="PF00999"/>
    </source>
</evidence>
<dbReference type="PANTHER" id="PTHR10110:SF86">
    <property type="entry name" value="SODIUM_HYDROGEN EXCHANGER 7"/>
    <property type="match status" value="1"/>
</dbReference>
<evidence type="ECO:0000256" key="7">
    <source>
        <dbReference type="ARBA" id="ARBA00023065"/>
    </source>
</evidence>
<keyword evidence="7" id="KW-0406">Ion transport</keyword>
<dbReference type="Pfam" id="PF00999">
    <property type="entry name" value="Na_H_Exchanger"/>
    <property type="match status" value="1"/>
</dbReference>
<evidence type="ECO:0000256" key="4">
    <source>
        <dbReference type="ARBA" id="ARBA00022692"/>
    </source>
</evidence>
<evidence type="ECO:0000256" key="10">
    <source>
        <dbReference type="SAM" id="MobiDB-lite"/>
    </source>
</evidence>
<evidence type="ECO:0000256" key="2">
    <source>
        <dbReference type="ARBA" id="ARBA00022448"/>
    </source>
</evidence>
<evidence type="ECO:0000313" key="14">
    <source>
        <dbReference type="Proteomes" id="UP000660885"/>
    </source>
</evidence>
<evidence type="ECO:0000256" key="1">
    <source>
        <dbReference type="ARBA" id="ARBA00004651"/>
    </source>
</evidence>
<feature type="transmembrane region" description="Helical" evidence="11">
    <location>
        <begin position="305"/>
        <end position="329"/>
    </location>
</feature>
<feature type="domain" description="Cation/H+ exchanger transmembrane" evidence="12">
    <location>
        <begin position="13"/>
        <end position="410"/>
    </location>
</feature>